<gene>
    <name evidence="1" type="ORF">JOF33_001669</name>
</gene>
<protein>
    <submittedName>
        <fullName evidence="1">Uncharacterized protein</fullName>
    </submittedName>
</protein>
<keyword evidence="2" id="KW-1185">Reference proteome</keyword>
<name>A0ABS4U8I8_9CORY</name>
<dbReference type="EMBL" id="JAGINY010000001">
    <property type="protein sequence ID" value="MBP2332970.1"/>
    <property type="molecule type" value="Genomic_DNA"/>
</dbReference>
<dbReference type="Proteomes" id="UP001519305">
    <property type="component" value="Unassembled WGS sequence"/>
</dbReference>
<dbReference type="RefSeq" id="WP_209653490.1">
    <property type="nucleotide sequence ID" value="NZ_CP047357.1"/>
</dbReference>
<comment type="caution">
    <text evidence="1">The sequence shown here is derived from an EMBL/GenBank/DDBJ whole genome shotgun (WGS) entry which is preliminary data.</text>
</comment>
<accession>A0ABS4U8I8</accession>
<reference evidence="1 2" key="1">
    <citation type="submission" date="2021-03" db="EMBL/GenBank/DDBJ databases">
        <title>Sequencing the genomes of 1000 actinobacteria strains.</title>
        <authorList>
            <person name="Klenk H.-P."/>
        </authorList>
    </citation>
    <scope>NUCLEOTIDE SEQUENCE [LARGE SCALE GENOMIC DNA]</scope>
    <source>
        <strain evidence="1 2">DSM 44506</strain>
    </source>
</reference>
<evidence type="ECO:0000313" key="2">
    <source>
        <dbReference type="Proteomes" id="UP001519305"/>
    </source>
</evidence>
<evidence type="ECO:0000313" key="1">
    <source>
        <dbReference type="EMBL" id="MBP2332970.1"/>
    </source>
</evidence>
<organism evidence="1 2">
    <name type="scientific">Corynebacterium freneyi</name>
    <dbReference type="NCBI Taxonomy" id="134034"/>
    <lineage>
        <taxon>Bacteria</taxon>
        <taxon>Bacillati</taxon>
        <taxon>Actinomycetota</taxon>
        <taxon>Actinomycetes</taxon>
        <taxon>Mycobacteriales</taxon>
        <taxon>Corynebacteriaceae</taxon>
        <taxon>Corynebacterium</taxon>
    </lineage>
</organism>
<sequence length="107" mass="12011">MKALDKGVRGKKVDLPPGAALRFMWRHISKEGVRYGMPDEQWVAIRYVDVRGKCHSEKYLISNLMAKAMPAPIQGAERTSGEKGVREIANISLAIRALNNHVGELRR</sequence>
<proteinExistence type="predicted"/>